<name>A0A7S2AMN0_9STRA</name>
<reference evidence="2" key="1">
    <citation type="submission" date="2021-01" db="EMBL/GenBank/DDBJ databases">
        <authorList>
            <person name="Corre E."/>
            <person name="Pelletier E."/>
            <person name="Niang G."/>
            <person name="Scheremetjew M."/>
            <person name="Finn R."/>
            <person name="Kale V."/>
            <person name="Holt S."/>
            <person name="Cochrane G."/>
            <person name="Meng A."/>
            <person name="Brown T."/>
            <person name="Cohen L."/>
        </authorList>
    </citation>
    <scope>NUCLEOTIDE SEQUENCE</scope>
    <source>
        <strain evidence="2">CCMP1381</strain>
    </source>
</reference>
<proteinExistence type="predicted"/>
<evidence type="ECO:0000256" key="1">
    <source>
        <dbReference type="SAM" id="Phobius"/>
    </source>
</evidence>
<organism evidence="2">
    <name type="scientific">Octactis speculum</name>
    <dbReference type="NCBI Taxonomy" id="3111310"/>
    <lineage>
        <taxon>Eukaryota</taxon>
        <taxon>Sar</taxon>
        <taxon>Stramenopiles</taxon>
        <taxon>Ochrophyta</taxon>
        <taxon>Dictyochophyceae</taxon>
        <taxon>Dictyochales</taxon>
        <taxon>Dictyochaceae</taxon>
        <taxon>Octactis</taxon>
    </lineage>
</organism>
<feature type="transmembrane region" description="Helical" evidence="1">
    <location>
        <begin position="6"/>
        <end position="28"/>
    </location>
</feature>
<keyword evidence="1" id="KW-1133">Transmembrane helix</keyword>
<keyword evidence="1" id="KW-0472">Membrane</keyword>
<dbReference type="EMBL" id="HBGS01003007">
    <property type="protein sequence ID" value="CAD9372466.1"/>
    <property type="molecule type" value="Transcribed_RNA"/>
</dbReference>
<accession>A0A7S2AMN0</accession>
<protein>
    <submittedName>
        <fullName evidence="2">Uncharacterized protein</fullName>
    </submittedName>
</protein>
<dbReference type="AlphaFoldDB" id="A0A7S2AMN0"/>
<sequence>MGKFVIGKSVLIHGFAYTIPAAIIYAVMMPSMKSDEEKRKILTERYGDNVRNAQGNRQNMKDFFDKIKAGDQDTEDKLNEVFHAGKKKVVRHYYVDDDHSERKGDNHTK</sequence>
<gene>
    <name evidence="2" type="ORF">DSPE1174_LOCUS1567</name>
</gene>
<evidence type="ECO:0000313" key="2">
    <source>
        <dbReference type="EMBL" id="CAD9372466.1"/>
    </source>
</evidence>
<keyword evidence="1" id="KW-0812">Transmembrane</keyword>